<dbReference type="RefSeq" id="WP_014732449.1">
    <property type="nucleotide sequence ID" value="NC_017941.2"/>
</dbReference>
<dbReference type="eggNOG" id="arCOG01805">
    <property type="taxonomic scope" value="Archaea"/>
</dbReference>
<dbReference type="Pfam" id="PF12974">
    <property type="entry name" value="Phosphonate-bd"/>
    <property type="match status" value="1"/>
</dbReference>
<dbReference type="InterPro" id="IPR005770">
    <property type="entry name" value="PhnD"/>
</dbReference>
<feature type="region of interest" description="Disordered" evidence="2">
    <location>
        <begin position="25"/>
        <end position="110"/>
    </location>
</feature>
<dbReference type="HOGENOM" id="CLU_051472_1_0_2"/>
<dbReference type="GO" id="GO:0055085">
    <property type="term" value="P:transmembrane transport"/>
    <property type="evidence" value="ECO:0007669"/>
    <property type="project" value="InterPro"/>
</dbReference>
<dbReference type="eggNOG" id="arCOG06180">
    <property type="taxonomic scope" value="Archaea"/>
</dbReference>
<feature type="compositionally biased region" description="Basic and acidic residues" evidence="2">
    <location>
        <begin position="90"/>
        <end position="110"/>
    </location>
</feature>
<proteinExistence type="predicted"/>
<dbReference type="AlphaFoldDB" id="I3R6I7"/>
<dbReference type="NCBIfam" id="TIGR01098">
    <property type="entry name" value="3A0109s03R"/>
    <property type="match status" value="1"/>
</dbReference>
<protein>
    <submittedName>
        <fullName evidence="3">Phosphonate ABC transporter, periplasmic phosphonate-binding protein</fullName>
    </submittedName>
</protein>
<name>I3R6I7_HALMT</name>
<dbReference type="PROSITE" id="PS51257">
    <property type="entry name" value="PROKAR_LIPOPROTEIN"/>
    <property type="match status" value="1"/>
</dbReference>
<accession>I3R6I7</accession>
<evidence type="ECO:0000256" key="2">
    <source>
        <dbReference type="SAM" id="MobiDB-lite"/>
    </source>
</evidence>
<dbReference type="Proteomes" id="UP000006469">
    <property type="component" value="Chromosome"/>
</dbReference>
<dbReference type="STRING" id="523841.HFX_2158"/>
<dbReference type="Gene3D" id="3.40.190.10">
    <property type="entry name" value="Periplasmic binding protein-like II"/>
    <property type="match status" value="2"/>
</dbReference>
<sequence>MTRFDQSRRSLLASGAAAMSFGFAGCIQSGGEDGNATESATDSEGESGSESTDSGSTSDFDPSNPEFPQPMAALINAGFETGSLSDLNNMEERDKPRYGKPVKETPTKESELLDPDKLAFAMTPSEDPAAYRTTMKPLMDNIAKETGKEVEYFPLQSYASQVEAMRSERLHIAGFSTGPTPFAVNLAGAVPFSLQVSGEGDFGYRLWLATQADNDEIDSLSDLKGKRVAHSEPSSNSGNQAPRALFANQGVVPGDDYEVAYSGGHEQSVLGVANGDYDAAPVCSTCVTRVANAGNLDPSKIKVVWASNPFPTTSFTYRYNLTPEIQEGIRAAFVDYDYSDTQIAETFEGRGKFTEIDYATVYDIILQIQENNGVEYQTENLGE</sequence>
<feature type="compositionally biased region" description="Low complexity" evidence="2">
    <location>
        <begin position="48"/>
        <end position="59"/>
    </location>
</feature>
<evidence type="ECO:0000256" key="1">
    <source>
        <dbReference type="ARBA" id="ARBA00022729"/>
    </source>
</evidence>
<dbReference type="PANTHER" id="PTHR35841:SF1">
    <property type="entry name" value="PHOSPHONATES-BINDING PERIPLASMIC PROTEIN"/>
    <property type="match status" value="1"/>
</dbReference>
<dbReference type="PANTHER" id="PTHR35841">
    <property type="entry name" value="PHOSPHONATES-BINDING PERIPLASMIC PROTEIN"/>
    <property type="match status" value="1"/>
</dbReference>
<organism evidence="3 4">
    <name type="scientific">Haloferax mediterranei (strain ATCC 33500 / DSM 1411 / JCM 8866 / NBRC 14739 / NCIMB 2177 / R-4)</name>
    <name type="common">Halobacterium mediterranei</name>
    <dbReference type="NCBI Taxonomy" id="523841"/>
    <lineage>
        <taxon>Archaea</taxon>
        <taxon>Methanobacteriati</taxon>
        <taxon>Methanobacteriota</taxon>
        <taxon>Stenosarchaea group</taxon>
        <taxon>Halobacteria</taxon>
        <taxon>Halobacteriales</taxon>
        <taxon>Haloferacaceae</taxon>
        <taxon>Haloferax</taxon>
    </lineage>
</organism>
<dbReference type="EMBL" id="CP001868">
    <property type="protein sequence ID" value="AFK19847.1"/>
    <property type="molecule type" value="Genomic_DNA"/>
</dbReference>
<evidence type="ECO:0000313" key="4">
    <source>
        <dbReference type="Proteomes" id="UP000006469"/>
    </source>
</evidence>
<dbReference type="GeneID" id="40154930"/>
<evidence type="ECO:0000313" key="3">
    <source>
        <dbReference type="EMBL" id="AFK19847.1"/>
    </source>
</evidence>
<gene>
    <name evidence="3" type="primary">phnD1</name>
    <name evidence="3" type="ordered locus">HFX_2158</name>
</gene>
<dbReference type="KEGG" id="hme:HFX_2158"/>
<dbReference type="SUPFAM" id="SSF53850">
    <property type="entry name" value="Periplasmic binding protein-like II"/>
    <property type="match status" value="1"/>
</dbReference>
<dbReference type="GO" id="GO:0043190">
    <property type="term" value="C:ATP-binding cassette (ABC) transporter complex"/>
    <property type="evidence" value="ECO:0007669"/>
    <property type="project" value="InterPro"/>
</dbReference>
<reference evidence="3 4" key="1">
    <citation type="journal article" date="2012" name="J. Bacteriol.">
        <title>Complete genome sequence of the metabolically versatile halophilic archaeon Haloferax mediterranei, a poly(3-hydroxybutyrate-co-3-hydroxyvalerate) producer.</title>
        <authorList>
            <person name="Han J."/>
            <person name="Zhang F."/>
            <person name="Hou J."/>
            <person name="Liu X."/>
            <person name="Li M."/>
            <person name="Liu H."/>
            <person name="Cai L."/>
            <person name="Zhang B."/>
            <person name="Chen Y."/>
            <person name="Zhou J."/>
            <person name="Hu S."/>
            <person name="Xiang H."/>
        </authorList>
    </citation>
    <scope>NUCLEOTIDE SEQUENCE [LARGE SCALE GENOMIC DNA]</scope>
    <source>
        <strain evidence="4">ATCC 33500 / DSM 1411 / JCM 8866 / NBRC 14739 / NCIMB 2177 / R-4</strain>
    </source>
</reference>
<keyword evidence="1" id="KW-0732">Signal</keyword>